<dbReference type="InterPro" id="IPR036640">
    <property type="entry name" value="ABC1_TM_sf"/>
</dbReference>
<dbReference type="GO" id="GO:0005524">
    <property type="term" value="F:ATP binding"/>
    <property type="evidence" value="ECO:0007669"/>
    <property type="project" value="UniProtKB-KW"/>
</dbReference>
<reference evidence="12" key="1">
    <citation type="submission" date="2023-07" db="EMBL/GenBank/DDBJ databases">
        <title>Novel Mycoplasma species identified in domestic and wild animals.</title>
        <authorList>
            <person name="Volokhov D.V."/>
            <person name="Furtak V.A."/>
            <person name="Zagorodnyaya T.A."/>
        </authorList>
    </citation>
    <scope>NUCLEOTIDE SEQUENCE [LARGE SCALE GENOMIC DNA]</scope>
    <source>
        <strain evidence="12">92-19</strain>
    </source>
</reference>
<dbReference type="EMBL" id="JAOEGN010000006">
    <property type="protein sequence ID" value="MCU0104819.1"/>
    <property type="molecule type" value="Genomic_DNA"/>
</dbReference>
<dbReference type="Proteomes" id="UP001209076">
    <property type="component" value="Unassembled WGS sequence"/>
</dbReference>
<dbReference type="SMART" id="SM00382">
    <property type="entry name" value="AAA"/>
    <property type="match status" value="1"/>
</dbReference>
<protein>
    <submittedName>
        <fullName evidence="11">ABC transporter ATP-binding protein/permease</fullName>
    </submittedName>
</protein>
<dbReference type="SUPFAM" id="SSF52540">
    <property type="entry name" value="P-loop containing nucleoside triphosphate hydrolases"/>
    <property type="match status" value="1"/>
</dbReference>
<feature type="transmembrane region" description="Helical" evidence="8">
    <location>
        <begin position="222"/>
        <end position="240"/>
    </location>
</feature>
<dbReference type="InterPro" id="IPR011527">
    <property type="entry name" value="ABC1_TM_dom"/>
</dbReference>
<feature type="transmembrane region" description="Helical" evidence="8">
    <location>
        <begin position="137"/>
        <end position="161"/>
    </location>
</feature>
<evidence type="ECO:0000256" key="5">
    <source>
        <dbReference type="ARBA" id="ARBA00022840"/>
    </source>
</evidence>
<feature type="domain" description="ABC transporter" evidence="9">
    <location>
        <begin position="422"/>
        <end position="658"/>
    </location>
</feature>
<evidence type="ECO:0000259" key="9">
    <source>
        <dbReference type="PROSITE" id="PS50893"/>
    </source>
</evidence>
<keyword evidence="3 8" id="KW-0812">Transmembrane</keyword>
<dbReference type="InterPro" id="IPR003439">
    <property type="entry name" value="ABC_transporter-like_ATP-bd"/>
</dbReference>
<keyword evidence="7 8" id="KW-0472">Membrane</keyword>
<evidence type="ECO:0000313" key="12">
    <source>
        <dbReference type="Proteomes" id="UP001209076"/>
    </source>
</evidence>
<dbReference type="PANTHER" id="PTHR24221">
    <property type="entry name" value="ATP-BINDING CASSETTE SUB-FAMILY B"/>
    <property type="match status" value="1"/>
</dbReference>
<evidence type="ECO:0000256" key="3">
    <source>
        <dbReference type="ARBA" id="ARBA00022692"/>
    </source>
</evidence>
<dbReference type="PANTHER" id="PTHR24221:SF430">
    <property type="entry name" value="MULTIDRUG RESISTANCE ABC TRANSPORTER ATP-BINDING_PERMEASE PROTEIN YHEH-RELATED"/>
    <property type="match status" value="1"/>
</dbReference>
<dbReference type="Pfam" id="PF00664">
    <property type="entry name" value="ABC_membrane"/>
    <property type="match status" value="1"/>
</dbReference>
<dbReference type="PROSITE" id="PS50893">
    <property type="entry name" value="ABC_TRANSPORTER_2"/>
    <property type="match status" value="1"/>
</dbReference>
<comment type="similarity">
    <text evidence="2">Belongs to the ABC transporter superfamily.</text>
</comment>
<evidence type="ECO:0000259" key="10">
    <source>
        <dbReference type="PROSITE" id="PS50929"/>
    </source>
</evidence>
<evidence type="ECO:0000256" key="1">
    <source>
        <dbReference type="ARBA" id="ARBA00004651"/>
    </source>
</evidence>
<evidence type="ECO:0000313" key="11">
    <source>
        <dbReference type="EMBL" id="MCU0104819.1"/>
    </source>
</evidence>
<name>A0ABT2PV35_9MOLU</name>
<feature type="transmembrane region" description="Helical" evidence="8">
    <location>
        <begin position="339"/>
        <end position="368"/>
    </location>
</feature>
<dbReference type="Gene3D" id="3.40.50.300">
    <property type="entry name" value="P-loop containing nucleotide triphosphate hydrolases"/>
    <property type="match status" value="1"/>
</dbReference>
<dbReference type="InterPro" id="IPR027417">
    <property type="entry name" value="P-loop_NTPase"/>
</dbReference>
<dbReference type="Gene3D" id="1.20.1560.10">
    <property type="entry name" value="ABC transporter type 1, transmembrane domain"/>
    <property type="match status" value="1"/>
</dbReference>
<organism evidence="11 12">
    <name type="scientific">Paracholeplasma vituli</name>
    <dbReference type="NCBI Taxonomy" id="69473"/>
    <lineage>
        <taxon>Bacteria</taxon>
        <taxon>Bacillati</taxon>
        <taxon>Mycoplasmatota</taxon>
        <taxon>Mollicutes</taxon>
        <taxon>Acholeplasmatales</taxon>
        <taxon>Acholeplasmataceae</taxon>
        <taxon>Paracholeplasma</taxon>
    </lineage>
</organism>
<evidence type="ECO:0000256" key="2">
    <source>
        <dbReference type="ARBA" id="ARBA00005417"/>
    </source>
</evidence>
<keyword evidence="6 8" id="KW-1133">Transmembrane helix</keyword>
<comment type="caution">
    <text evidence="11">The sequence shown here is derived from an EMBL/GenBank/DDBJ whole genome shotgun (WGS) entry which is preliminary data.</text>
</comment>
<evidence type="ECO:0000256" key="7">
    <source>
        <dbReference type="ARBA" id="ARBA00023136"/>
    </source>
</evidence>
<evidence type="ECO:0000256" key="6">
    <source>
        <dbReference type="ARBA" id="ARBA00022989"/>
    </source>
</evidence>
<dbReference type="SUPFAM" id="SSF90123">
    <property type="entry name" value="ABC transporter transmembrane region"/>
    <property type="match status" value="1"/>
</dbReference>
<keyword evidence="5 11" id="KW-0067">ATP-binding</keyword>
<dbReference type="PROSITE" id="PS50929">
    <property type="entry name" value="ABC_TM1F"/>
    <property type="match status" value="1"/>
</dbReference>
<evidence type="ECO:0000256" key="8">
    <source>
        <dbReference type="SAM" id="Phobius"/>
    </source>
</evidence>
<evidence type="ECO:0000256" key="4">
    <source>
        <dbReference type="ARBA" id="ARBA00022741"/>
    </source>
</evidence>
<dbReference type="CDD" id="cd18544">
    <property type="entry name" value="ABC_6TM_TmrA_like"/>
    <property type="match status" value="1"/>
</dbReference>
<keyword evidence="12" id="KW-1185">Reference proteome</keyword>
<proteinExistence type="inferred from homology"/>
<feature type="domain" description="ABC transmembrane type-1" evidence="10">
    <location>
        <begin position="19"/>
        <end position="391"/>
    </location>
</feature>
<comment type="subcellular location">
    <subcellularLocation>
        <location evidence="1">Cell membrane</location>
        <topology evidence="1">Multi-pass membrane protein</topology>
    </subcellularLocation>
</comment>
<keyword evidence="4" id="KW-0547">Nucleotide-binding</keyword>
<gene>
    <name evidence="11" type="ORF">N7603_04030</name>
</gene>
<feature type="transmembrane region" description="Helical" evidence="8">
    <location>
        <begin position="246"/>
        <end position="263"/>
    </location>
</feature>
<sequence>MKTMKKVWRYIAKYKKYLVISFTAMVIVQVLGLFAPLIVKSILDDYLVGIERPWYESSSSEGVSYQGSNYVQDNTEGDVLSIIIYRGKYYAVMDIVELGNKTITGNTLTVHNNQGQTFTYAVTQLSKNEVLAFYQPFVNPIIVLLVLLILRFFLQILFTYIQRISTMMINVNIVRDARMDAIKSLQKMPMQYFEKEPAGKIANRIINDVGGMMNLFSTIMNLLVNATMAIVFAYIGMFYLDAKLALFTFIIFPFVYIWLRYFIKKLNKIAVKVNEQNSMITANLNEIINGISVLQIFNFEEQTSDKFNQLSEDFLKEKLKETKLHLSIGWNMIRLIGQLVTAFVILYFGVSYLNIAGFVVSAGIIYAYNDYLSRLIEPVGTLFREIGNLQHAIVRTERLFVIVDGEQEDSDFHVIDRYEGKIVFDNVWFSYEKNNPVLKGIDLTVLPGQMVGLVGHTGSGKTSLMSLLLRFYDIKPDDMGNIYIDDQDIRTYSKRTYRQHIGIILQDPVLFKGTIADNIRFGVDISDAEIERILREIGGDKLLDKLEDGIHAKVTRQGSNFSVGEKQIISFARAVVHNPSILIMDEATANIDTETEGMIQHALNKVKEGRTTIVIAHRLSTIKNADKIVVLEKGIKVEEGTHSALLKKNGVYANIYRSQIK</sequence>
<feature type="transmembrane region" description="Helical" evidence="8">
    <location>
        <begin position="20"/>
        <end position="39"/>
    </location>
</feature>
<dbReference type="Pfam" id="PF00005">
    <property type="entry name" value="ABC_tran"/>
    <property type="match status" value="1"/>
</dbReference>
<accession>A0ABT2PV35</accession>
<dbReference type="InterPro" id="IPR003593">
    <property type="entry name" value="AAA+_ATPase"/>
</dbReference>
<dbReference type="InterPro" id="IPR039421">
    <property type="entry name" value="Type_1_exporter"/>
</dbReference>
<dbReference type="RefSeq" id="WP_262096072.1">
    <property type="nucleotide sequence ID" value="NZ_JAOEGN010000006.1"/>
</dbReference>